<evidence type="ECO:0000256" key="5">
    <source>
        <dbReference type="SAM" id="MobiDB-lite"/>
    </source>
</evidence>
<feature type="transmembrane region" description="Helical" evidence="6">
    <location>
        <begin position="236"/>
        <end position="258"/>
    </location>
</feature>
<evidence type="ECO:0000256" key="2">
    <source>
        <dbReference type="ARBA" id="ARBA00022692"/>
    </source>
</evidence>
<feature type="transmembrane region" description="Helical" evidence="6">
    <location>
        <begin position="389"/>
        <end position="409"/>
    </location>
</feature>
<evidence type="ECO:0000256" key="6">
    <source>
        <dbReference type="SAM" id="Phobius"/>
    </source>
</evidence>
<feature type="transmembrane region" description="Helical" evidence="6">
    <location>
        <begin position="270"/>
        <end position="290"/>
    </location>
</feature>
<dbReference type="PANTHER" id="PTHR31382:SF3">
    <property type="entry name" value="SODIUM ION_PROTON EXCHANGER (EUROFUNG)"/>
    <property type="match status" value="1"/>
</dbReference>
<evidence type="ECO:0000259" key="7">
    <source>
        <dbReference type="Pfam" id="PF00999"/>
    </source>
</evidence>
<name>A0A8K0X863_9PEZI</name>
<dbReference type="InterPro" id="IPR004712">
    <property type="entry name" value="Na+/H+_antiporter_fungi"/>
</dbReference>
<evidence type="ECO:0000313" key="9">
    <source>
        <dbReference type="Proteomes" id="UP000813385"/>
    </source>
</evidence>
<feature type="region of interest" description="Disordered" evidence="5">
    <location>
        <begin position="513"/>
        <end position="624"/>
    </location>
</feature>
<feature type="transmembrane region" description="Helical" evidence="6">
    <location>
        <begin position="108"/>
        <end position="131"/>
    </location>
</feature>
<feature type="transmembrane region" description="Helical" evidence="6">
    <location>
        <begin position="347"/>
        <end position="369"/>
    </location>
</feature>
<dbReference type="PANTHER" id="PTHR31382">
    <property type="entry name" value="NA(+)/H(+) ANTIPORTER"/>
    <property type="match status" value="1"/>
</dbReference>
<dbReference type="InterPro" id="IPR006153">
    <property type="entry name" value="Cation/H_exchanger_TM"/>
</dbReference>
<comment type="caution">
    <text evidence="8">The sequence shown here is derived from an EMBL/GenBank/DDBJ whole genome shotgun (WGS) entry which is preliminary data.</text>
</comment>
<comment type="subcellular location">
    <subcellularLocation>
        <location evidence="1">Membrane</location>
        <topology evidence="1">Multi-pass membrane protein</topology>
    </subcellularLocation>
</comment>
<reference evidence="8" key="1">
    <citation type="journal article" date="2021" name="Nat. Commun.">
        <title>Genetic determinants of endophytism in the Arabidopsis root mycobiome.</title>
        <authorList>
            <person name="Mesny F."/>
            <person name="Miyauchi S."/>
            <person name="Thiergart T."/>
            <person name="Pickel B."/>
            <person name="Atanasova L."/>
            <person name="Karlsson M."/>
            <person name="Huettel B."/>
            <person name="Barry K.W."/>
            <person name="Haridas S."/>
            <person name="Chen C."/>
            <person name="Bauer D."/>
            <person name="Andreopoulos W."/>
            <person name="Pangilinan J."/>
            <person name="LaButti K."/>
            <person name="Riley R."/>
            <person name="Lipzen A."/>
            <person name="Clum A."/>
            <person name="Drula E."/>
            <person name="Henrissat B."/>
            <person name="Kohler A."/>
            <person name="Grigoriev I.V."/>
            <person name="Martin F.M."/>
            <person name="Hacquard S."/>
        </authorList>
    </citation>
    <scope>NUCLEOTIDE SEQUENCE</scope>
    <source>
        <strain evidence="8">MPI-CAGE-AT-0016</strain>
    </source>
</reference>
<proteinExistence type="predicted"/>
<dbReference type="GO" id="GO:0120029">
    <property type="term" value="P:proton export across plasma membrane"/>
    <property type="evidence" value="ECO:0007669"/>
    <property type="project" value="InterPro"/>
</dbReference>
<dbReference type="EMBL" id="JAGPXD010000001">
    <property type="protein sequence ID" value="KAH7375019.1"/>
    <property type="molecule type" value="Genomic_DNA"/>
</dbReference>
<keyword evidence="3 6" id="KW-1133">Transmembrane helix</keyword>
<sequence length="624" mass="68683">MAAGPEINTSHLNILISAFGLYLILYGCLSAKIKNKWYLGEALPALIVGIILGPIAGRLILAEEWGAGIAGQVSEITLGVMRVMIGIQLAIAGYQLPAKYTLARWKDMFLILIPVMTMMWLATTLCILATIPKVTLLAAMVIAACVTSTDPVLSQAVAKGPFSDKYVARPVREIISAEAGANDGFGFPFLMLATYLIRHASGAEHHAGELHRRAGDVDRQGGGPGEAIKNWVVWTLIYYVVLGAVYGAVVGTLARYGLKVSLKKKWIDSESYLLVPCAFGLFFIGTPGLFGSNDLIACFAAGSALNWDGEYLAESLKRHDEVNSCIDCLLNAGGFMYLGAVLPWDEFQSAATGITYGRLVGLGFLVLLFRRIPAIMIMYKLMPHTIRNWREALFVGYFGPIGVGAAFYVEHTRHVYPPLDSTSDEEVNNLLRAIGPTVYWLAFFSIVVHGLSIPILNQFYKFMGVQPVQDDAVEMRRASIHVAPPSNAIEGDDSTFIVYNRFARPVLNMSGLPDWRDEDPAEKDPDFNKRDSEETVGENRRRNRSMSRNTIRFAGGFENGNNESWADSRARRRSMSRANIRFADERSLSGDSMSVPPQRRRSTSRSATIRFADQRRGAVDSSAV</sequence>
<keyword evidence="2 6" id="KW-0812">Transmembrane</keyword>
<dbReference type="Proteomes" id="UP000813385">
    <property type="component" value="Unassembled WGS sequence"/>
</dbReference>
<gene>
    <name evidence="8" type="ORF">B0T11DRAFT_5073</name>
</gene>
<evidence type="ECO:0000256" key="4">
    <source>
        <dbReference type="ARBA" id="ARBA00023136"/>
    </source>
</evidence>
<feature type="transmembrane region" description="Helical" evidence="6">
    <location>
        <begin position="438"/>
        <end position="456"/>
    </location>
</feature>
<dbReference type="GO" id="GO:0042391">
    <property type="term" value="P:regulation of membrane potential"/>
    <property type="evidence" value="ECO:0007669"/>
    <property type="project" value="InterPro"/>
</dbReference>
<keyword evidence="9" id="KW-1185">Reference proteome</keyword>
<feature type="compositionally biased region" description="Basic and acidic residues" evidence="5">
    <location>
        <begin position="522"/>
        <end position="540"/>
    </location>
</feature>
<dbReference type="GO" id="GO:0036376">
    <property type="term" value="P:sodium ion export across plasma membrane"/>
    <property type="evidence" value="ECO:0007669"/>
    <property type="project" value="InterPro"/>
</dbReference>
<accession>A0A8K0X863</accession>
<keyword evidence="4 6" id="KW-0472">Membrane</keyword>
<organism evidence="8 9">
    <name type="scientific">Plectosphaerella cucumerina</name>
    <dbReference type="NCBI Taxonomy" id="40658"/>
    <lineage>
        <taxon>Eukaryota</taxon>
        <taxon>Fungi</taxon>
        <taxon>Dikarya</taxon>
        <taxon>Ascomycota</taxon>
        <taxon>Pezizomycotina</taxon>
        <taxon>Sordariomycetes</taxon>
        <taxon>Hypocreomycetidae</taxon>
        <taxon>Glomerellales</taxon>
        <taxon>Plectosphaerellaceae</taxon>
        <taxon>Plectosphaerella</taxon>
    </lineage>
</organism>
<dbReference type="Pfam" id="PF00999">
    <property type="entry name" value="Na_H_Exchanger"/>
    <property type="match status" value="1"/>
</dbReference>
<feature type="transmembrane region" description="Helical" evidence="6">
    <location>
        <begin position="76"/>
        <end position="96"/>
    </location>
</feature>
<evidence type="ECO:0000256" key="3">
    <source>
        <dbReference type="ARBA" id="ARBA00022989"/>
    </source>
</evidence>
<protein>
    <submittedName>
        <fullName evidence="8">Na+/H+ antiporter 2</fullName>
    </submittedName>
</protein>
<evidence type="ECO:0000313" key="8">
    <source>
        <dbReference type="EMBL" id="KAH7375019.1"/>
    </source>
</evidence>
<feature type="transmembrane region" description="Helical" evidence="6">
    <location>
        <begin position="38"/>
        <end position="56"/>
    </location>
</feature>
<dbReference type="GO" id="GO:0005886">
    <property type="term" value="C:plasma membrane"/>
    <property type="evidence" value="ECO:0007669"/>
    <property type="project" value="InterPro"/>
</dbReference>
<dbReference type="AlphaFoldDB" id="A0A8K0X863"/>
<dbReference type="OrthoDB" id="5327978at2759"/>
<evidence type="ECO:0000256" key="1">
    <source>
        <dbReference type="ARBA" id="ARBA00004141"/>
    </source>
</evidence>
<feature type="transmembrane region" description="Helical" evidence="6">
    <location>
        <begin position="12"/>
        <end position="31"/>
    </location>
</feature>
<dbReference type="GO" id="GO:0015385">
    <property type="term" value="F:sodium:proton antiporter activity"/>
    <property type="evidence" value="ECO:0007669"/>
    <property type="project" value="InterPro"/>
</dbReference>
<feature type="domain" description="Cation/H+ exchanger transmembrane" evidence="7">
    <location>
        <begin position="29"/>
        <end position="456"/>
    </location>
</feature>